<name>A0AAW1UBT8_9CUCU</name>
<sequence length="112" mass="13127">MPVSVFQELTCLEIQEDELSDDRSDHSDKDFEVEDDSVRRGFNQNELNNLVRDLGLSKKASELLASRLYEKFQLEQGAKVSYLRSRESAFQHFFRSADRFVYCHNLADLMKE</sequence>
<reference evidence="1 2" key="1">
    <citation type="submission" date="2023-03" db="EMBL/GenBank/DDBJ databases">
        <title>Genome insight into feeding habits of ladybird beetles.</title>
        <authorList>
            <person name="Li H.-S."/>
            <person name="Huang Y.-H."/>
            <person name="Pang H."/>
        </authorList>
    </citation>
    <scope>NUCLEOTIDE SEQUENCE [LARGE SCALE GENOMIC DNA]</scope>
    <source>
        <strain evidence="1">SYSU_2023b</strain>
        <tissue evidence="1">Whole body</tissue>
    </source>
</reference>
<organism evidence="1 2">
    <name type="scientific">Henosepilachna vigintioctopunctata</name>
    <dbReference type="NCBI Taxonomy" id="420089"/>
    <lineage>
        <taxon>Eukaryota</taxon>
        <taxon>Metazoa</taxon>
        <taxon>Ecdysozoa</taxon>
        <taxon>Arthropoda</taxon>
        <taxon>Hexapoda</taxon>
        <taxon>Insecta</taxon>
        <taxon>Pterygota</taxon>
        <taxon>Neoptera</taxon>
        <taxon>Endopterygota</taxon>
        <taxon>Coleoptera</taxon>
        <taxon>Polyphaga</taxon>
        <taxon>Cucujiformia</taxon>
        <taxon>Coccinelloidea</taxon>
        <taxon>Coccinellidae</taxon>
        <taxon>Epilachninae</taxon>
        <taxon>Epilachnini</taxon>
        <taxon>Henosepilachna</taxon>
    </lineage>
</organism>
<evidence type="ECO:0000313" key="1">
    <source>
        <dbReference type="EMBL" id="KAK9881157.1"/>
    </source>
</evidence>
<dbReference type="AlphaFoldDB" id="A0AAW1UBT8"/>
<accession>A0AAW1UBT8</accession>
<proteinExistence type="predicted"/>
<keyword evidence="2" id="KW-1185">Reference proteome</keyword>
<gene>
    <name evidence="1" type="ORF">WA026_014507</name>
</gene>
<evidence type="ECO:0000313" key="2">
    <source>
        <dbReference type="Proteomes" id="UP001431783"/>
    </source>
</evidence>
<dbReference type="Proteomes" id="UP001431783">
    <property type="component" value="Unassembled WGS sequence"/>
</dbReference>
<dbReference type="EMBL" id="JARQZJ010000067">
    <property type="protein sequence ID" value="KAK9881157.1"/>
    <property type="molecule type" value="Genomic_DNA"/>
</dbReference>
<protein>
    <submittedName>
        <fullName evidence="1">Uncharacterized protein</fullName>
    </submittedName>
</protein>
<comment type="caution">
    <text evidence="1">The sequence shown here is derived from an EMBL/GenBank/DDBJ whole genome shotgun (WGS) entry which is preliminary data.</text>
</comment>